<proteinExistence type="predicted"/>
<organism evidence="2 3">
    <name type="scientific">Maribacter ulvicola</name>
    <dbReference type="NCBI Taxonomy" id="228959"/>
    <lineage>
        <taxon>Bacteria</taxon>
        <taxon>Pseudomonadati</taxon>
        <taxon>Bacteroidota</taxon>
        <taxon>Flavobacteriia</taxon>
        <taxon>Flavobacteriales</taxon>
        <taxon>Flavobacteriaceae</taxon>
        <taxon>Maribacter</taxon>
    </lineage>
</organism>
<dbReference type="InterPro" id="IPR025695">
    <property type="entry name" value="DoxX-like"/>
</dbReference>
<dbReference type="Proteomes" id="UP000186953">
    <property type="component" value="Unassembled WGS sequence"/>
</dbReference>
<reference evidence="3" key="1">
    <citation type="submission" date="2017-01" db="EMBL/GenBank/DDBJ databases">
        <authorList>
            <person name="Varghese N."/>
            <person name="Submissions S."/>
        </authorList>
    </citation>
    <scope>NUCLEOTIDE SEQUENCE [LARGE SCALE GENOMIC DNA]</scope>
    <source>
        <strain evidence="3">DSM 15366</strain>
    </source>
</reference>
<dbReference type="EMBL" id="FTMA01000006">
    <property type="protein sequence ID" value="SIR09770.1"/>
    <property type="molecule type" value="Genomic_DNA"/>
</dbReference>
<keyword evidence="1" id="KW-1133">Transmembrane helix</keyword>
<keyword evidence="3" id="KW-1185">Reference proteome</keyword>
<dbReference type="AlphaFoldDB" id="A0A1N6Y5B9"/>
<name>A0A1N6Y5B9_9FLAO</name>
<feature type="transmembrane region" description="Helical" evidence="1">
    <location>
        <begin position="17"/>
        <end position="37"/>
    </location>
</feature>
<dbReference type="STRING" id="228959.SAMN05421797_10685"/>
<accession>A0A1N6Y5B9</accession>
<keyword evidence="1" id="KW-0812">Transmembrane</keyword>
<sequence length="96" mass="10829">MVPRHQEIVGSILGENYARPITVLIGGSEIIMAVWVVSKSNSRINALLQISVVSVMNMLEYFLVPDLLLWGKMNSVFALLFVGVVYYNEFILKQQL</sequence>
<protein>
    <submittedName>
        <fullName evidence="2">DoxX-like family protein</fullName>
    </submittedName>
</protein>
<evidence type="ECO:0000313" key="2">
    <source>
        <dbReference type="EMBL" id="SIR09770.1"/>
    </source>
</evidence>
<feature type="transmembrane region" description="Helical" evidence="1">
    <location>
        <begin position="69"/>
        <end position="87"/>
    </location>
</feature>
<keyword evidence="1" id="KW-0472">Membrane</keyword>
<evidence type="ECO:0000256" key="1">
    <source>
        <dbReference type="SAM" id="Phobius"/>
    </source>
</evidence>
<evidence type="ECO:0000313" key="3">
    <source>
        <dbReference type="Proteomes" id="UP000186953"/>
    </source>
</evidence>
<gene>
    <name evidence="2" type="ORF">SAMN05421797_10685</name>
</gene>
<dbReference type="Pfam" id="PF13781">
    <property type="entry name" value="DoxX_3"/>
    <property type="match status" value="1"/>
</dbReference>
<feature type="transmembrane region" description="Helical" evidence="1">
    <location>
        <begin position="44"/>
        <end position="63"/>
    </location>
</feature>